<dbReference type="EMBL" id="JABSTQ010009385">
    <property type="protein sequence ID" value="KAG0429741.1"/>
    <property type="molecule type" value="Genomic_DNA"/>
</dbReference>
<evidence type="ECO:0000313" key="1">
    <source>
        <dbReference type="EMBL" id="KAG0429741.1"/>
    </source>
</evidence>
<sequence length="353" mass="40141">MTSPSTYDKLKMAAVDQGLFLIQDLLERLRRVESILAIVGLFYVGKTASAVTVRLLEGFRVHILSQFRWHDLTRYGEWAVVTGGTDGIGRQYARELAKRGLNIILISRNMDKLRATAQELEVDFRVRTHVIQADLSEGRHIYPEIGRQLEGKEIGILINNAGVMYDSPSLFLNVPEKKLVESVNINMMAVMMMTYLVLPQMVERKKGVIVNISSISSFYPLPLMAVYSASKVFVDWFSMALDYEYKGKGIIVQSLIPSYISTKLVRFSNFLSTPSLLVPDAQTFVRSSLQTIGVSKRTTGFWTHGIQANRTTSRLSSSFPQYWMYEHTPQWAWNLSSWMMFKAIDNTPKPKSQ</sequence>
<gene>
    <name evidence="1" type="ORF">HPB47_023346</name>
</gene>
<comment type="caution">
    <text evidence="1">The sequence shown here is derived from an EMBL/GenBank/DDBJ whole genome shotgun (WGS) entry which is preliminary data.</text>
</comment>
<organism evidence="1 2">
    <name type="scientific">Ixodes persulcatus</name>
    <name type="common">Taiga tick</name>
    <dbReference type="NCBI Taxonomy" id="34615"/>
    <lineage>
        <taxon>Eukaryota</taxon>
        <taxon>Metazoa</taxon>
        <taxon>Ecdysozoa</taxon>
        <taxon>Arthropoda</taxon>
        <taxon>Chelicerata</taxon>
        <taxon>Arachnida</taxon>
        <taxon>Acari</taxon>
        <taxon>Parasitiformes</taxon>
        <taxon>Ixodida</taxon>
        <taxon>Ixodoidea</taxon>
        <taxon>Ixodidae</taxon>
        <taxon>Ixodinae</taxon>
        <taxon>Ixodes</taxon>
    </lineage>
</organism>
<evidence type="ECO:0000313" key="2">
    <source>
        <dbReference type="Proteomes" id="UP000805193"/>
    </source>
</evidence>
<proteinExistence type="predicted"/>
<name>A0AC60Q787_IXOPE</name>
<protein>
    <submittedName>
        <fullName evidence="1">Uncharacterized protein</fullName>
    </submittedName>
</protein>
<keyword evidence="2" id="KW-1185">Reference proteome</keyword>
<dbReference type="Proteomes" id="UP000805193">
    <property type="component" value="Unassembled WGS sequence"/>
</dbReference>
<accession>A0AC60Q787</accession>
<reference evidence="1 2" key="1">
    <citation type="journal article" date="2020" name="Cell">
        <title>Large-Scale Comparative Analyses of Tick Genomes Elucidate Their Genetic Diversity and Vector Capacities.</title>
        <authorList>
            <consortium name="Tick Genome and Microbiome Consortium (TIGMIC)"/>
            <person name="Jia N."/>
            <person name="Wang J."/>
            <person name="Shi W."/>
            <person name="Du L."/>
            <person name="Sun Y."/>
            <person name="Zhan W."/>
            <person name="Jiang J.F."/>
            <person name="Wang Q."/>
            <person name="Zhang B."/>
            <person name="Ji P."/>
            <person name="Bell-Sakyi L."/>
            <person name="Cui X.M."/>
            <person name="Yuan T.T."/>
            <person name="Jiang B.G."/>
            <person name="Yang W.F."/>
            <person name="Lam T.T."/>
            <person name="Chang Q.C."/>
            <person name="Ding S.J."/>
            <person name="Wang X.J."/>
            <person name="Zhu J.G."/>
            <person name="Ruan X.D."/>
            <person name="Zhao L."/>
            <person name="Wei J.T."/>
            <person name="Ye R.Z."/>
            <person name="Que T.C."/>
            <person name="Du C.H."/>
            <person name="Zhou Y.H."/>
            <person name="Cheng J.X."/>
            <person name="Dai P.F."/>
            <person name="Guo W.B."/>
            <person name="Han X.H."/>
            <person name="Huang E.J."/>
            <person name="Li L.F."/>
            <person name="Wei W."/>
            <person name="Gao Y.C."/>
            <person name="Liu J.Z."/>
            <person name="Shao H.Z."/>
            <person name="Wang X."/>
            <person name="Wang C.C."/>
            <person name="Yang T.C."/>
            <person name="Huo Q.B."/>
            <person name="Li W."/>
            <person name="Chen H.Y."/>
            <person name="Chen S.E."/>
            <person name="Zhou L.G."/>
            <person name="Ni X.B."/>
            <person name="Tian J.H."/>
            <person name="Sheng Y."/>
            <person name="Liu T."/>
            <person name="Pan Y.S."/>
            <person name="Xia L.Y."/>
            <person name="Li J."/>
            <person name="Zhao F."/>
            <person name="Cao W.C."/>
        </authorList>
    </citation>
    <scope>NUCLEOTIDE SEQUENCE [LARGE SCALE GENOMIC DNA]</scope>
    <source>
        <strain evidence="1">Iper-2018</strain>
    </source>
</reference>